<protein>
    <submittedName>
        <fullName evidence="1">Uncharacterized protein</fullName>
    </submittedName>
</protein>
<organism evidence="1 2">
    <name type="scientific">Homarus americanus</name>
    <name type="common">American lobster</name>
    <dbReference type="NCBI Taxonomy" id="6706"/>
    <lineage>
        <taxon>Eukaryota</taxon>
        <taxon>Metazoa</taxon>
        <taxon>Ecdysozoa</taxon>
        <taxon>Arthropoda</taxon>
        <taxon>Crustacea</taxon>
        <taxon>Multicrustacea</taxon>
        <taxon>Malacostraca</taxon>
        <taxon>Eumalacostraca</taxon>
        <taxon>Eucarida</taxon>
        <taxon>Decapoda</taxon>
        <taxon>Pleocyemata</taxon>
        <taxon>Astacidea</taxon>
        <taxon>Nephropoidea</taxon>
        <taxon>Nephropidae</taxon>
        <taxon>Homarus</taxon>
    </lineage>
</organism>
<sequence length="71" mass="7796">MAPSLDQLVSRVPHAISSARGQSEIPRVAVWLCLWSTVCVCVSVDLDTPSIDLVFSNLIDSSRHCEKKTKV</sequence>
<accession>A0A8J5K310</accession>
<dbReference type="Proteomes" id="UP000747542">
    <property type="component" value="Unassembled WGS sequence"/>
</dbReference>
<proteinExistence type="predicted"/>
<gene>
    <name evidence="1" type="ORF">Hamer_G011983</name>
</gene>
<comment type="caution">
    <text evidence="1">The sequence shown here is derived from an EMBL/GenBank/DDBJ whole genome shotgun (WGS) entry which is preliminary data.</text>
</comment>
<evidence type="ECO:0000313" key="1">
    <source>
        <dbReference type="EMBL" id="KAG7166045.1"/>
    </source>
</evidence>
<evidence type="ECO:0000313" key="2">
    <source>
        <dbReference type="Proteomes" id="UP000747542"/>
    </source>
</evidence>
<name>A0A8J5K310_HOMAM</name>
<reference evidence="1" key="1">
    <citation type="journal article" date="2021" name="Sci. Adv.">
        <title>The American lobster genome reveals insights on longevity, neural, and immune adaptations.</title>
        <authorList>
            <person name="Polinski J.M."/>
            <person name="Zimin A.V."/>
            <person name="Clark K.F."/>
            <person name="Kohn A.B."/>
            <person name="Sadowski N."/>
            <person name="Timp W."/>
            <person name="Ptitsyn A."/>
            <person name="Khanna P."/>
            <person name="Romanova D.Y."/>
            <person name="Williams P."/>
            <person name="Greenwood S.J."/>
            <person name="Moroz L.L."/>
            <person name="Walt D.R."/>
            <person name="Bodnar A.G."/>
        </authorList>
    </citation>
    <scope>NUCLEOTIDE SEQUENCE</scope>
    <source>
        <strain evidence="1">GMGI-L3</strain>
    </source>
</reference>
<dbReference type="EMBL" id="JAHLQT010023139">
    <property type="protein sequence ID" value="KAG7166045.1"/>
    <property type="molecule type" value="Genomic_DNA"/>
</dbReference>
<keyword evidence="2" id="KW-1185">Reference proteome</keyword>
<dbReference type="AlphaFoldDB" id="A0A8J5K310"/>